<proteinExistence type="inferred from homology"/>
<reference evidence="6 7" key="1">
    <citation type="submission" date="2019-06" db="EMBL/GenBank/DDBJ databases">
        <title>Quisquiliibacterium sp. nov., isolated from a maize field.</title>
        <authorList>
            <person name="Lin S.-Y."/>
            <person name="Tsai C.-F."/>
            <person name="Young C.-C."/>
        </authorList>
    </citation>
    <scope>NUCLEOTIDE SEQUENCE [LARGE SCALE GENOMIC DNA]</scope>
    <source>
        <strain evidence="6 7">CC-CFT501</strain>
    </source>
</reference>
<dbReference type="InterPro" id="IPR005119">
    <property type="entry name" value="LysR_subst-bd"/>
</dbReference>
<evidence type="ECO:0000313" key="7">
    <source>
        <dbReference type="Proteomes" id="UP000321548"/>
    </source>
</evidence>
<comment type="caution">
    <text evidence="6">The sequence shown here is derived from an EMBL/GenBank/DDBJ whole genome shotgun (WGS) entry which is preliminary data.</text>
</comment>
<dbReference type="SUPFAM" id="SSF46785">
    <property type="entry name" value="Winged helix' DNA-binding domain"/>
    <property type="match status" value="1"/>
</dbReference>
<evidence type="ECO:0000313" key="6">
    <source>
        <dbReference type="EMBL" id="TXL68190.1"/>
    </source>
</evidence>
<name>A0A5C8P3W0_9BURK</name>
<keyword evidence="7" id="KW-1185">Reference proteome</keyword>
<dbReference type="PROSITE" id="PS50931">
    <property type="entry name" value="HTH_LYSR"/>
    <property type="match status" value="1"/>
</dbReference>
<sequence>MQLELRQLEQFIAIAESGSYRRAAEQLYLAQPAISVSIRKLEDAVGARLFDRGPRGVRLTAAGQALMPEARRALRHAEQGRQNARLAALGEWGALRLGFVGSATYSLLPRCLPAFRERYPKVRLELVEGTTLSVIDMVREGRADIGAIRGPVADQEGLRIDLAESDQFVAVLPAGHPLAARRRLRLAALRDEPFVLFSESQVPGLRSTVEKVCREAGFAPRLGQEATQVQTVVSLVGSGLGVALVPSVAAGYANDRVRFVALSGVDTAGRLGLSVVTREEGVSPSAERLREVLLGGARPIGDPRSGV</sequence>
<dbReference type="PANTHER" id="PTHR30346">
    <property type="entry name" value="TRANSCRIPTIONAL DUAL REGULATOR HCAR-RELATED"/>
    <property type="match status" value="1"/>
</dbReference>
<dbReference type="Proteomes" id="UP000321548">
    <property type="component" value="Unassembled WGS sequence"/>
</dbReference>
<dbReference type="EMBL" id="VDUY01000001">
    <property type="protein sequence ID" value="TXL68190.1"/>
    <property type="molecule type" value="Genomic_DNA"/>
</dbReference>
<dbReference type="CDD" id="cd08414">
    <property type="entry name" value="PBP2_LTTR_aromatics_like"/>
    <property type="match status" value="1"/>
</dbReference>
<evidence type="ECO:0000256" key="4">
    <source>
        <dbReference type="ARBA" id="ARBA00023163"/>
    </source>
</evidence>
<feature type="domain" description="HTH lysR-type" evidence="5">
    <location>
        <begin position="3"/>
        <end position="60"/>
    </location>
</feature>
<keyword evidence="4" id="KW-0804">Transcription</keyword>
<keyword evidence="3" id="KW-0238">DNA-binding</keyword>
<dbReference type="OrthoDB" id="5292387at2"/>
<dbReference type="SUPFAM" id="SSF53850">
    <property type="entry name" value="Periplasmic binding protein-like II"/>
    <property type="match status" value="1"/>
</dbReference>
<dbReference type="AlphaFoldDB" id="A0A5C8P3W0"/>
<evidence type="ECO:0000256" key="3">
    <source>
        <dbReference type="ARBA" id="ARBA00023125"/>
    </source>
</evidence>
<dbReference type="InterPro" id="IPR000847">
    <property type="entry name" value="LysR_HTH_N"/>
</dbReference>
<dbReference type="InterPro" id="IPR036390">
    <property type="entry name" value="WH_DNA-bd_sf"/>
</dbReference>
<dbReference type="Gene3D" id="3.40.190.10">
    <property type="entry name" value="Periplasmic binding protein-like II"/>
    <property type="match status" value="2"/>
</dbReference>
<dbReference type="PRINTS" id="PR00039">
    <property type="entry name" value="HTHLYSR"/>
</dbReference>
<accession>A0A5C8P3W0</accession>
<evidence type="ECO:0000256" key="2">
    <source>
        <dbReference type="ARBA" id="ARBA00023015"/>
    </source>
</evidence>
<dbReference type="GO" id="GO:0003677">
    <property type="term" value="F:DNA binding"/>
    <property type="evidence" value="ECO:0007669"/>
    <property type="project" value="UniProtKB-KW"/>
</dbReference>
<dbReference type="Pfam" id="PF00126">
    <property type="entry name" value="HTH_1"/>
    <property type="match status" value="1"/>
</dbReference>
<keyword evidence="2" id="KW-0805">Transcription regulation</keyword>
<organism evidence="6 7">
    <name type="scientific">Zeimonas arvi</name>
    <dbReference type="NCBI Taxonomy" id="2498847"/>
    <lineage>
        <taxon>Bacteria</taxon>
        <taxon>Pseudomonadati</taxon>
        <taxon>Pseudomonadota</taxon>
        <taxon>Betaproteobacteria</taxon>
        <taxon>Burkholderiales</taxon>
        <taxon>Burkholderiaceae</taxon>
        <taxon>Zeimonas</taxon>
    </lineage>
</organism>
<dbReference type="GO" id="GO:0032993">
    <property type="term" value="C:protein-DNA complex"/>
    <property type="evidence" value="ECO:0007669"/>
    <property type="project" value="TreeGrafter"/>
</dbReference>
<comment type="similarity">
    <text evidence="1">Belongs to the LysR transcriptional regulatory family.</text>
</comment>
<dbReference type="PANTHER" id="PTHR30346:SF0">
    <property type="entry name" value="HCA OPERON TRANSCRIPTIONAL ACTIVATOR HCAR"/>
    <property type="match status" value="1"/>
</dbReference>
<dbReference type="InterPro" id="IPR036388">
    <property type="entry name" value="WH-like_DNA-bd_sf"/>
</dbReference>
<dbReference type="FunFam" id="1.10.10.10:FF:000001">
    <property type="entry name" value="LysR family transcriptional regulator"/>
    <property type="match status" value="1"/>
</dbReference>
<protein>
    <submittedName>
        <fullName evidence="6">LysR family transcriptional regulator</fullName>
    </submittedName>
</protein>
<evidence type="ECO:0000256" key="1">
    <source>
        <dbReference type="ARBA" id="ARBA00009437"/>
    </source>
</evidence>
<dbReference type="Pfam" id="PF03466">
    <property type="entry name" value="LysR_substrate"/>
    <property type="match status" value="1"/>
</dbReference>
<dbReference type="Gene3D" id="1.10.10.10">
    <property type="entry name" value="Winged helix-like DNA-binding domain superfamily/Winged helix DNA-binding domain"/>
    <property type="match status" value="1"/>
</dbReference>
<dbReference type="RefSeq" id="WP_147702331.1">
    <property type="nucleotide sequence ID" value="NZ_VDUY01000001.1"/>
</dbReference>
<dbReference type="GO" id="GO:0003700">
    <property type="term" value="F:DNA-binding transcription factor activity"/>
    <property type="evidence" value="ECO:0007669"/>
    <property type="project" value="InterPro"/>
</dbReference>
<evidence type="ECO:0000259" key="5">
    <source>
        <dbReference type="PROSITE" id="PS50931"/>
    </source>
</evidence>
<gene>
    <name evidence="6" type="ORF">FHP08_00370</name>
</gene>